<dbReference type="EMBL" id="BGZK01000802">
    <property type="protein sequence ID" value="GBP61024.1"/>
    <property type="molecule type" value="Genomic_DNA"/>
</dbReference>
<reference evidence="2 3" key="1">
    <citation type="journal article" date="2019" name="Commun. Biol.">
        <title>The bagworm genome reveals a unique fibroin gene that provides high tensile strength.</title>
        <authorList>
            <person name="Kono N."/>
            <person name="Nakamura H."/>
            <person name="Ohtoshi R."/>
            <person name="Tomita M."/>
            <person name="Numata K."/>
            <person name="Arakawa K."/>
        </authorList>
    </citation>
    <scope>NUCLEOTIDE SEQUENCE [LARGE SCALE GENOMIC DNA]</scope>
</reference>
<gene>
    <name evidence="2" type="ORF">EVAR_51156_1</name>
</gene>
<accession>A0A4C1XF00</accession>
<dbReference type="OrthoDB" id="6133115at2759"/>
<evidence type="ECO:0000259" key="1">
    <source>
        <dbReference type="Pfam" id="PF17906"/>
    </source>
</evidence>
<feature type="domain" description="Mos1 transposase HTH" evidence="1">
    <location>
        <begin position="16"/>
        <end position="45"/>
    </location>
</feature>
<evidence type="ECO:0000313" key="3">
    <source>
        <dbReference type="Proteomes" id="UP000299102"/>
    </source>
</evidence>
<proteinExistence type="predicted"/>
<sequence>MKFPYWQDTIVNNSLKTAWKICEIEGEDKVNKRTSQRWFNRFNGGALTPADHSRYGRPPLWYTEATEKEIIACLCLDLLLVDLGMSISFVTVVIPEVLNAKEGLSINEYQASWFGG</sequence>
<dbReference type="Proteomes" id="UP000299102">
    <property type="component" value="Unassembled WGS sequence"/>
</dbReference>
<dbReference type="AlphaFoldDB" id="A0A4C1XF00"/>
<organism evidence="2 3">
    <name type="scientific">Eumeta variegata</name>
    <name type="common">Bagworm moth</name>
    <name type="synonym">Eumeta japonica</name>
    <dbReference type="NCBI Taxonomy" id="151549"/>
    <lineage>
        <taxon>Eukaryota</taxon>
        <taxon>Metazoa</taxon>
        <taxon>Ecdysozoa</taxon>
        <taxon>Arthropoda</taxon>
        <taxon>Hexapoda</taxon>
        <taxon>Insecta</taxon>
        <taxon>Pterygota</taxon>
        <taxon>Neoptera</taxon>
        <taxon>Endopterygota</taxon>
        <taxon>Lepidoptera</taxon>
        <taxon>Glossata</taxon>
        <taxon>Ditrysia</taxon>
        <taxon>Tineoidea</taxon>
        <taxon>Psychidae</taxon>
        <taxon>Oiketicinae</taxon>
        <taxon>Eumeta</taxon>
    </lineage>
</organism>
<protein>
    <recommendedName>
        <fullName evidence="1">Mos1 transposase HTH domain-containing protein</fullName>
    </recommendedName>
</protein>
<dbReference type="InterPro" id="IPR041426">
    <property type="entry name" value="Mos1_HTH"/>
</dbReference>
<keyword evidence="3" id="KW-1185">Reference proteome</keyword>
<name>A0A4C1XF00_EUMVA</name>
<comment type="caution">
    <text evidence="2">The sequence shown here is derived from an EMBL/GenBank/DDBJ whole genome shotgun (WGS) entry which is preliminary data.</text>
</comment>
<evidence type="ECO:0000313" key="2">
    <source>
        <dbReference type="EMBL" id="GBP61024.1"/>
    </source>
</evidence>
<dbReference type="Pfam" id="PF17906">
    <property type="entry name" value="HTH_48"/>
    <property type="match status" value="1"/>
</dbReference>